<dbReference type="Proteomes" id="UP000574761">
    <property type="component" value="Unassembled WGS sequence"/>
</dbReference>
<evidence type="ECO:0000313" key="2">
    <source>
        <dbReference type="Proteomes" id="UP000574761"/>
    </source>
</evidence>
<reference evidence="1 2" key="1">
    <citation type="submission" date="2020-08" db="EMBL/GenBank/DDBJ databases">
        <title>Genomic Encyclopedia of Type Strains, Phase IV (KMG-IV): sequencing the most valuable type-strain genomes for metagenomic binning, comparative biology and taxonomic classification.</title>
        <authorList>
            <person name="Goeker M."/>
        </authorList>
    </citation>
    <scope>NUCLEOTIDE SEQUENCE [LARGE SCALE GENOMIC DNA]</scope>
    <source>
        <strain evidence="1 2">DSM 100211</strain>
    </source>
</reference>
<dbReference type="RefSeq" id="WP_183807865.1">
    <property type="nucleotide sequence ID" value="NZ_JACIEE010000012.1"/>
</dbReference>
<sequence length="102" mass="11594">MSRKAVSQFITVPPTRRVEEFLGAQDRFSAYLSDHFPGYEFRIAGNSPFRSEDFQVVPIMGGESKQSNLVGGFEMRVPPERAVLEEIIQVCHRFNVSKSRLS</sequence>
<organism evidence="1 2">
    <name type="scientific">Mycoplana azooxidifex</name>
    <dbReference type="NCBI Taxonomy" id="1636188"/>
    <lineage>
        <taxon>Bacteria</taxon>
        <taxon>Pseudomonadati</taxon>
        <taxon>Pseudomonadota</taxon>
        <taxon>Alphaproteobacteria</taxon>
        <taxon>Hyphomicrobiales</taxon>
        <taxon>Rhizobiaceae</taxon>
        <taxon>Mycoplana</taxon>
    </lineage>
</organism>
<dbReference type="EMBL" id="JACIEE010000012">
    <property type="protein sequence ID" value="MBB3979644.1"/>
    <property type="molecule type" value="Genomic_DNA"/>
</dbReference>
<evidence type="ECO:0000313" key="1">
    <source>
        <dbReference type="EMBL" id="MBB3979644.1"/>
    </source>
</evidence>
<name>A0A7W6DBU3_9HYPH</name>
<keyword evidence="2" id="KW-1185">Reference proteome</keyword>
<accession>A0A7W6DBU3</accession>
<comment type="caution">
    <text evidence="1">The sequence shown here is derived from an EMBL/GenBank/DDBJ whole genome shotgun (WGS) entry which is preliminary data.</text>
</comment>
<protein>
    <submittedName>
        <fullName evidence="1">Uncharacterized protein</fullName>
    </submittedName>
</protein>
<dbReference type="AlphaFoldDB" id="A0A7W6DBU3"/>
<gene>
    <name evidence="1" type="ORF">GGQ64_004888</name>
</gene>
<proteinExistence type="predicted"/>